<name>A0ACC2XWY8_9TREE</name>
<keyword evidence="2" id="KW-1185">Reference proteome</keyword>
<protein>
    <submittedName>
        <fullName evidence="1">Uncharacterized protein</fullName>
    </submittedName>
</protein>
<gene>
    <name evidence="1" type="ORF">QFC24_000473</name>
</gene>
<reference evidence="1" key="1">
    <citation type="submission" date="2023-04" db="EMBL/GenBank/DDBJ databases">
        <title>Draft Genome sequencing of Naganishia species isolated from polar environments using Oxford Nanopore Technology.</title>
        <authorList>
            <person name="Leo P."/>
            <person name="Venkateswaran K."/>
        </authorList>
    </citation>
    <scope>NUCLEOTIDE SEQUENCE</scope>
    <source>
        <strain evidence="1">DBVPG 5303</strain>
    </source>
</reference>
<comment type="caution">
    <text evidence="1">The sequence shown here is derived from an EMBL/GenBank/DDBJ whole genome shotgun (WGS) entry which is preliminary data.</text>
</comment>
<dbReference type="EMBL" id="JASBWV010000001">
    <property type="protein sequence ID" value="KAJ9128181.1"/>
    <property type="molecule type" value="Genomic_DNA"/>
</dbReference>
<sequence length="1252" mass="135072">MHSSDTSTDHTFLRPQTPGTVSQGTNEGAHKRSESSTSQVFAYHQPFHIRNDSNTSIAQAGPVEFDGSSGFEGVPFDSGIFTNNVEEGSARFSFGGSGVLGGLWSLNTVGLCREEPGSSLTSPVSTITTNAESIAGGESILPLSINPRQSQEDIDEYLRAAQQHFQQAQQIQTQIDSQVQQTQQVQQQQQSRGRSVSQPSHFNQLHRFSIPFSGMDSSPVPASADHSSNISVDNSQNLGSSPLQGLDQHAYFPQMGPPGGPGSQMNAATQSSQAKNLQVEQHIAMINALNGMGGGQLAVDGRVLPSQPVSPNANNQANGMMTFSTPAGLSNPTHQVHTRPRGMTVGTVPVMPMQFANYQPTMNATAATNGSMQAAAESMYQMQNHLSRTQGPSPAPASPFNAHSRDAMVARTAPSSPGSQMFAQDVENKAFMDAVLTTPQRVMSANFTLQDAPRSLHEYNPVPTLESQAMAYGRGMGEMKMTPIPMSVSNSQTSFAPAHHLPGSAGSVEDGSGSKSRMGSRRPSITNLAQTGGTGSQMNAANSSQDMQLSSGQSLTITTDNSQVEELSHDLRDKLSFLTNLQNKLTAAINEAQLNHPMAVDEYLNDIKKAIVSKENEPKTPSSAASASGQMTTFSASVQRQPSPLVMRQALNTRLESITPINITLGSANMPTPGTHEAASNIQRPSTGSLLAPVELSRATASSSVKRSAPESPMLDAETSGQTKYMRIEQAMDGIEPSAGPSAQQQSMMPPQMVHAHSYPHAGAAQQPMMAVPMNAMPTLTGALPQHIPLSHTPANPSPLQHVSNAPLGVPFAFGHPTGMPMPMDPAMQNWTNQQLIADGNYTIAPLGQIQQPTTVGRRGSIVDGRLIAPRPRVGDARSITTGAIPTMTTLGMTSMMSQQPNMPNFQFTGMESEIALEDGDLEDEEDSDDDEGPLKRRPSKRRRSSDQAHVPEGALVQPPDLISDEIRSELDKIMYEFLNDICSDLGATDAKGELIHQPLMKKKMERLDASTDFRPFKFRIQAFTNAFSELLQRKGILEETLPAKKIKSYLWNQKLISRFNDDGKKSKSKGNHIWNVDAKRLPDGNWVFRPFQRKIHLPDPLHAWYGSKFAWQPKVWDPQASTSGLKVEWRFEGLPSWLKWRDDVKGLEGIPMEGDSSADITVTAVFLDTDGKELAVSTRFFLPVGHLEASNAASTTTPAGLMLSAMNGAGPPNASASSHMPQSLTSGLTDIKQEPTMQTSETPMREISDMK</sequence>
<accession>A0ACC2XWY8</accession>
<evidence type="ECO:0000313" key="1">
    <source>
        <dbReference type="EMBL" id="KAJ9128181.1"/>
    </source>
</evidence>
<proteinExistence type="predicted"/>
<evidence type="ECO:0000313" key="2">
    <source>
        <dbReference type="Proteomes" id="UP001234202"/>
    </source>
</evidence>
<organism evidence="1 2">
    <name type="scientific">Naganishia onofrii</name>
    <dbReference type="NCBI Taxonomy" id="1851511"/>
    <lineage>
        <taxon>Eukaryota</taxon>
        <taxon>Fungi</taxon>
        <taxon>Dikarya</taxon>
        <taxon>Basidiomycota</taxon>
        <taxon>Agaricomycotina</taxon>
        <taxon>Tremellomycetes</taxon>
        <taxon>Filobasidiales</taxon>
        <taxon>Filobasidiaceae</taxon>
        <taxon>Naganishia</taxon>
    </lineage>
</organism>
<dbReference type="Proteomes" id="UP001234202">
    <property type="component" value="Unassembled WGS sequence"/>
</dbReference>